<dbReference type="InterPro" id="IPR013126">
    <property type="entry name" value="Hsp_70_fam"/>
</dbReference>
<dbReference type="AlphaFoldDB" id="A0A2B4R4E5"/>
<dbReference type="InterPro" id="IPR036869">
    <property type="entry name" value="J_dom_sf"/>
</dbReference>
<reference evidence="7" key="1">
    <citation type="journal article" date="2017" name="bioRxiv">
        <title>Comparative analysis of the genomes of Stylophora pistillata and Acropora digitifera provides evidence for extensive differences between species of corals.</title>
        <authorList>
            <person name="Voolstra C.R."/>
            <person name="Li Y."/>
            <person name="Liew Y.J."/>
            <person name="Baumgarten S."/>
            <person name="Zoccola D."/>
            <person name="Flot J.-F."/>
            <person name="Tambutte S."/>
            <person name="Allemand D."/>
            <person name="Aranda M."/>
        </authorList>
    </citation>
    <scope>NUCLEOTIDE SEQUENCE [LARGE SCALE GENOMIC DNA]</scope>
</reference>
<protein>
    <submittedName>
        <fullName evidence="6">Chaperone protein HscA-like</fullName>
    </submittedName>
</protein>
<dbReference type="PROSITE" id="PS00329">
    <property type="entry name" value="HSP70_2"/>
    <property type="match status" value="1"/>
</dbReference>
<dbReference type="PANTHER" id="PTHR19375">
    <property type="entry name" value="HEAT SHOCK PROTEIN 70KDA"/>
    <property type="match status" value="1"/>
</dbReference>
<dbReference type="InterPro" id="IPR018181">
    <property type="entry name" value="Heat_shock_70_CS"/>
</dbReference>
<keyword evidence="7" id="KW-1185">Reference proteome</keyword>
<comment type="caution">
    <text evidence="6">The sequence shown here is derived from an EMBL/GenBank/DDBJ whole genome shotgun (WGS) entry which is preliminary data.</text>
</comment>
<evidence type="ECO:0000256" key="5">
    <source>
        <dbReference type="RuleBase" id="RU003322"/>
    </source>
</evidence>
<keyword evidence="3 5" id="KW-0067">ATP-binding</keyword>
<dbReference type="OrthoDB" id="6537840at2759"/>
<comment type="similarity">
    <text evidence="1 5">Belongs to the heat shock protein 70 family.</text>
</comment>
<keyword evidence="2 5" id="KW-0547">Nucleotide-binding</keyword>
<dbReference type="SUPFAM" id="SSF53067">
    <property type="entry name" value="Actin-like ATPase domain"/>
    <property type="match status" value="2"/>
</dbReference>
<dbReference type="Pfam" id="PF00012">
    <property type="entry name" value="HSP70"/>
    <property type="match status" value="1"/>
</dbReference>
<keyword evidence="4" id="KW-0143">Chaperone</keyword>
<accession>A0A2B4R4E5</accession>
<dbReference type="EMBL" id="LSMT01003645">
    <property type="protein sequence ID" value="PFX11112.1"/>
    <property type="molecule type" value="Genomic_DNA"/>
</dbReference>
<evidence type="ECO:0000256" key="1">
    <source>
        <dbReference type="ARBA" id="ARBA00007381"/>
    </source>
</evidence>
<evidence type="ECO:0000256" key="3">
    <source>
        <dbReference type="ARBA" id="ARBA00022840"/>
    </source>
</evidence>
<dbReference type="STRING" id="50429.A0A2B4R4E5"/>
<dbReference type="InterPro" id="IPR043129">
    <property type="entry name" value="ATPase_NBD"/>
</dbReference>
<organism evidence="6 7">
    <name type="scientific">Stylophora pistillata</name>
    <name type="common">Smooth cauliflower coral</name>
    <dbReference type="NCBI Taxonomy" id="50429"/>
    <lineage>
        <taxon>Eukaryota</taxon>
        <taxon>Metazoa</taxon>
        <taxon>Cnidaria</taxon>
        <taxon>Anthozoa</taxon>
        <taxon>Hexacorallia</taxon>
        <taxon>Scleractinia</taxon>
        <taxon>Astrocoeniina</taxon>
        <taxon>Pocilloporidae</taxon>
        <taxon>Stylophora</taxon>
    </lineage>
</organism>
<evidence type="ECO:0000256" key="2">
    <source>
        <dbReference type="ARBA" id="ARBA00022741"/>
    </source>
</evidence>
<dbReference type="GO" id="GO:0140662">
    <property type="term" value="F:ATP-dependent protein folding chaperone"/>
    <property type="evidence" value="ECO:0007669"/>
    <property type="project" value="InterPro"/>
</dbReference>
<dbReference type="Gene3D" id="3.90.640.10">
    <property type="entry name" value="Actin, Chain A, domain 4"/>
    <property type="match status" value="1"/>
</dbReference>
<dbReference type="PROSITE" id="PS01036">
    <property type="entry name" value="HSP70_3"/>
    <property type="match status" value="1"/>
</dbReference>
<dbReference type="InterPro" id="IPR004640">
    <property type="entry name" value="HscB"/>
</dbReference>
<dbReference type="NCBIfam" id="TIGR00714">
    <property type="entry name" value="hscB"/>
    <property type="match status" value="1"/>
</dbReference>
<dbReference type="GO" id="GO:0051259">
    <property type="term" value="P:protein complex oligomerization"/>
    <property type="evidence" value="ECO:0007669"/>
    <property type="project" value="InterPro"/>
</dbReference>
<name>A0A2B4R4E5_STYPI</name>
<dbReference type="PROSITE" id="PS00297">
    <property type="entry name" value="HSP70_1"/>
    <property type="match status" value="1"/>
</dbReference>
<evidence type="ECO:0000256" key="4">
    <source>
        <dbReference type="ARBA" id="ARBA00023186"/>
    </source>
</evidence>
<dbReference type="SUPFAM" id="SSF46565">
    <property type="entry name" value="Chaperone J-domain"/>
    <property type="match status" value="1"/>
</dbReference>
<dbReference type="Gene3D" id="3.30.420.40">
    <property type="match status" value="2"/>
</dbReference>
<dbReference type="GO" id="GO:0001671">
    <property type="term" value="F:ATPase activator activity"/>
    <property type="evidence" value="ECO:0007669"/>
    <property type="project" value="InterPro"/>
</dbReference>
<dbReference type="Proteomes" id="UP000225706">
    <property type="component" value="Unassembled WGS sequence"/>
</dbReference>
<evidence type="ECO:0000313" key="6">
    <source>
        <dbReference type="EMBL" id="PFX11112.1"/>
    </source>
</evidence>
<dbReference type="SUPFAM" id="SSF47144">
    <property type="entry name" value="HSC20 (HSCB), C-terminal oligomerisation domain"/>
    <property type="match status" value="1"/>
</dbReference>
<evidence type="ECO:0000313" key="7">
    <source>
        <dbReference type="Proteomes" id="UP000225706"/>
    </source>
</evidence>
<dbReference type="GO" id="GO:0051087">
    <property type="term" value="F:protein-folding chaperone binding"/>
    <property type="evidence" value="ECO:0007669"/>
    <property type="project" value="InterPro"/>
</dbReference>
<dbReference type="InterPro" id="IPR036386">
    <property type="entry name" value="HscB_C_sf"/>
</dbReference>
<sequence length="513" mass="56532">MRKADVDVENHSMSKELNSYFSLLKLPERFDLDLEVLEQNYLERIRSAHPDQQQGDFQISSDLNRAYQTLLDPLLRAQHLLVLRGGEATETIQDMAVLQRSLEDREKLASAETLEALESLVQEAKRRVQETEGILAAIFGKKQKDLIELAQQKTKASDNEDTFAVGIDLGTTNSLVAFCQDSDPKILLDHEGRSFEPSVVSYSSETGSRVGHEADQDPKALHSIKRLMGMNFASLPRNYGFESHIATPLDENDHSVRLNVGVERTVTPAEVSSEILKSLKKRAEEDLGCPVKRAVITVPAYFDEAARVATREAATLAGLDVLRLINEPTAAAYAYGLNTGAEGVYAFYDLGGGTFDFTLLRLHQGIFQVLATGGDTALGGDDIDKAFLKEVMEKQKLGATSIREIRALKEDLSQAERVIFKDGFLNRHQLEVCARPFVEKTLEVCRRVFRDAKVSPKDIKGVVLVGGATRMPLIRRAVTAFFGKSPLVDCDPDQIVALGAALQAKALTQGKGS</sequence>
<dbReference type="GO" id="GO:0005524">
    <property type="term" value="F:ATP binding"/>
    <property type="evidence" value="ECO:0007669"/>
    <property type="project" value="UniProtKB-KW"/>
</dbReference>
<proteinExistence type="inferred from homology"/>
<dbReference type="GO" id="GO:0044571">
    <property type="term" value="P:[2Fe-2S] cluster assembly"/>
    <property type="evidence" value="ECO:0007669"/>
    <property type="project" value="InterPro"/>
</dbReference>
<gene>
    <name evidence="6" type="primary">hscA</name>
    <name evidence="6" type="ORF">AWC38_SpisGene25398</name>
</gene>
<dbReference type="Gene3D" id="1.10.287.110">
    <property type="entry name" value="DnaJ domain"/>
    <property type="match status" value="1"/>
</dbReference>
<dbReference type="PRINTS" id="PR00301">
    <property type="entry name" value="HEATSHOCK70"/>
</dbReference>
<feature type="non-terminal residue" evidence="6">
    <location>
        <position position="513"/>
    </location>
</feature>